<dbReference type="OrthoDB" id="8909581at2"/>
<organism evidence="1 2">
    <name type="scientific">Parvibaculum lavamentivorans (strain DS-1 / DSM 13023 / NCIMB 13966)</name>
    <dbReference type="NCBI Taxonomy" id="402881"/>
    <lineage>
        <taxon>Bacteria</taxon>
        <taxon>Pseudomonadati</taxon>
        <taxon>Pseudomonadota</taxon>
        <taxon>Alphaproteobacteria</taxon>
        <taxon>Hyphomicrobiales</taxon>
        <taxon>Parvibaculaceae</taxon>
        <taxon>Parvibaculum</taxon>
    </lineage>
</organism>
<dbReference type="Proteomes" id="UP000006377">
    <property type="component" value="Chromosome"/>
</dbReference>
<dbReference type="EMBL" id="CP000774">
    <property type="protein sequence ID" value="ABS61985.1"/>
    <property type="molecule type" value="Genomic_DNA"/>
</dbReference>
<dbReference type="eggNOG" id="COG5470">
    <property type="taxonomic scope" value="Bacteria"/>
</dbReference>
<dbReference type="PANTHER" id="PTHR40257:SF1">
    <property type="entry name" value="DUF1330 DOMAIN-CONTAINING PROTEIN"/>
    <property type="match status" value="1"/>
</dbReference>
<accession>A7HQ02</accession>
<dbReference type="PANTHER" id="PTHR40257">
    <property type="match status" value="1"/>
</dbReference>
<dbReference type="STRING" id="402881.Plav_0362"/>
<dbReference type="Gene3D" id="3.30.70.100">
    <property type="match status" value="1"/>
</dbReference>
<gene>
    <name evidence="1" type="ordered locus">Plav_0362</name>
</gene>
<protein>
    <submittedName>
        <fullName evidence="1">Uncharacterized protein</fullName>
    </submittedName>
</protein>
<reference evidence="1 2" key="1">
    <citation type="journal article" date="2011" name="Stand. Genomic Sci.">
        <title>Complete genome sequence of Parvibaculum lavamentivorans type strain (DS-1(T)).</title>
        <authorList>
            <person name="Schleheck D."/>
            <person name="Weiss M."/>
            <person name="Pitluck S."/>
            <person name="Bruce D."/>
            <person name="Land M.L."/>
            <person name="Han S."/>
            <person name="Saunders E."/>
            <person name="Tapia R."/>
            <person name="Detter C."/>
            <person name="Brettin T."/>
            <person name="Han J."/>
            <person name="Woyke T."/>
            <person name="Goodwin L."/>
            <person name="Pennacchio L."/>
            <person name="Nolan M."/>
            <person name="Cook A.M."/>
            <person name="Kjelleberg S."/>
            <person name="Thomas T."/>
        </authorList>
    </citation>
    <scope>NUCLEOTIDE SEQUENCE [LARGE SCALE GENOMIC DNA]</scope>
    <source>
        <strain evidence="2">DS-1 / DSM 13023 / NCIMB 13966</strain>
    </source>
</reference>
<evidence type="ECO:0000313" key="2">
    <source>
        <dbReference type="Proteomes" id="UP000006377"/>
    </source>
</evidence>
<sequence length="155" mass="17194">MQVINEVFPTDPEHIKQMMEPGPEGPIFMVNLLKFKERAEYKDGRASDLSGRDAYMIYGRAVSELLPKFGGGPVFAADVTFLALGQAEELWDEIAIATYPNRRAMIEMSMSAEWQEIAVHRDAGLAGQLNIETVLQQGFDSPLAAMMKGITKGNR</sequence>
<dbReference type="RefSeq" id="WP_011995276.1">
    <property type="nucleotide sequence ID" value="NC_009719.1"/>
</dbReference>
<keyword evidence="2" id="KW-1185">Reference proteome</keyword>
<name>A7HQ02_PARL1</name>
<dbReference type="SUPFAM" id="SSF54909">
    <property type="entry name" value="Dimeric alpha+beta barrel"/>
    <property type="match status" value="1"/>
</dbReference>
<dbReference type="HOGENOM" id="CLU_131535_1_0_5"/>
<dbReference type="InterPro" id="IPR011008">
    <property type="entry name" value="Dimeric_a/b-barrel"/>
</dbReference>
<evidence type="ECO:0000313" key="1">
    <source>
        <dbReference type="EMBL" id="ABS61985.1"/>
    </source>
</evidence>
<dbReference type="AlphaFoldDB" id="A7HQ02"/>
<proteinExistence type="predicted"/>
<dbReference type="KEGG" id="pla:Plav_0362"/>